<comment type="caution">
    <text evidence="1">The sequence shown here is derived from an EMBL/GenBank/DDBJ whole genome shotgun (WGS) entry which is preliminary data.</text>
</comment>
<dbReference type="InterPro" id="IPR010237">
    <property type="entry name" value="Pyr-5-nucltdase"/>
</dbReference>
<accession>A0A2I0IZ38</accession>
<name>A0A2I0IZ38_PUNGR</name>
<dbReference type="InterPro" id="IPR023214">
    <property type="entry name" value="HAD_sf"/>
</dbReference>
<gene>
    <name evidence="1" type="ORF">CRG98_030913</name>
</gene>
<dbReference type="Gene3D" id="3.40.50.1000">
    <property type="entry name" value="HAD superfamily/HAD-like"/>
    <property type="match status" value="1"/>
</dbReference>
<proteinExistence type="predicted"/>
<dbReference type="GeneID" id="116198640"/>
<dbReference type="EMBL" id="PGOL01002351">
    <property type="protein sequence ID" value="PKI48696.1"/>
    <property type="molecule type" value="Genomic_DNA"/>
</dbReference>
<evidence type="ECO:0000313" key="1">
    <source>
        <dbReference type="EMBL" id="PKI48696.1"/>
    </source>
</evidence>
<dbReference type="STRING" id="22663.A0A2I0IZ38"/>
<organism evidence="1 2">
    <name type="scientific">Punica granatum</name>
    <name type="common">Pomegranate</name>
    <dbReference type="NCBI Taxonomy" id="22663"/>
    <lineage>
        <taxon>Eukaryota</taxon>
        <taxon>Viridiplantae</taxon>
        <taxon>Streptophyta</taxon>
        <taxon>Embryophyta</taxon>
        <taxon>Tracheophyta</taxon>
        <taxon>Spermatophyta</taxon>
        <taxon>Magnoliopsida</taxon>
        <taxon>eudicotyledons</taxon>
        <taxon>Gunneridae</taxon>
        <taxon>Pentapetalae</taxon>
        <taxon>rosids</taxon>
        <taxon>malvids</taxon>
        <taxon>Myrtales</taxon>
        <taxon>Lythraceae</taxon>
        <taxon>Punica</taxon>
    </lineage>
</organism>
<dbReference type="NCBIfam" id="TIGR01993">
    <property type="entry name" value="Pyr-5-nucltdase"/>
    <property type="match status" value="1"/>
</dbReference>
<reference evidence="1 2" key="1">
    <citation type="submission" date="2017-11" db="EMBL/GenBank/DDBJ databases">
        <title>De-novo sequencing of pomegranate (Punica granatum L.) genome.</title>
        <authorList>
            <person name="Akparov Z."/>
            <person name="Amiraslanov A."/>
            <person name="Hajiyeva S."/>
            <person name="Abbasov M."/>
            <person name="Kaur K."/>
            <person name="Hamwieh A."/>
            <person name="Solovyev V."/>
            <person name="Salamov A."/>
            <person name="Braich B."/>
            <person name="Kosarev P."/>
            <person name="Mahmoud A."/>
            <person name="Hajiyev E."/>
            <person name="Babayeva S."/>
            <person name="Izzatullayeva V."/>
            <person name="Mammadov A."/>
            <person name="Mammadov A."/>
            <person name="Sharifova S."/>
            <person name="Ojaghi J."/>
            <person name="Eynullazada K."/>
            <person name="Bayramov B."/>
            <person name="Abdulazimova A."/>
            <person name="Shahmuradov I."/>
        </authorList>
    </citation>
    <scope>NUCLEOTIDE SEQUENCE [LARGE SCALE GENOMIC DNA]</scope>
    <source>
        <strain evidence="2">cv. AG2017</strain>
        <tissue evidence="1">Leaf</tissue>
    </source>
</reference>
<dbReference type="SFLD" id="SFLDG01129">
    <property type="entry name" value="C1.5:_HAD__Beta-PGM__Phosphata"/>
    <property type="match status" value="1"/>
</dbReference>
<dbReference type="SFLD" id="SFLDG01132">
    <property type="entry name" value="C1.5.3:_5'-Nucleotidase_Like"/>
    <property type="match status" value="1"/>
</dbReference>
<dbReference type="Pfam" id="PF00702">
    <property type="entry name" value="Hydrolase"/>
    <property type="match status" value="1"/>
</dbReference>
<dbReference type="AlphaFoldDB" id="A0A2I0IZ38"/>
<dbReference type="Proteomes" id="UP000233551">
    <property type="component" value="Unassembled WGS sequence"/>
</dbReference>
<protein>
    <submittedName>
        <fullName evidence="1">Uncharacterized protein</fullName>
    </submittedName>
</protein>
<sequence>MAYEEQLQQSSYSKYECLLFDLDDTLYPYSSGLSLEVTKSIQEYMTQKLHIKESEVPEMCISLYKNYGTTMAGLRAVGYNFDYDDFHGFVHGRLPYNMLKPDPVLRQLLLSVPLRKLIFTNADKAHAARVLKRLGLEDCFDGIICFETLNDPKQGNDSVNSSTGNIERNAASGNAPGCDSALPVTPVVCKPFEQAFEEVFKIAKINPQKTLFFDDSFRNLQTGKQTGLHTVLIGSSQRMKGADHALESIHNIREAFPELWETNESSKGVTYSRKVSIETPVRA</sequence>
<dbReference type="NCBIfam" id="TIGR01509">
    <property type="entry name" value="HAD-SF-IA-v3"/>
    <property type="match status" value="1"/>
</dbReference>
<dbReference type="InterPro" id="IPR006439">
    <property type="entry name" value="HAD-SF_hydro_IA"/>
</dbReference>
<dbReference type="InterPro" id="IPR036412">
    <property type="entry name" value="HAD-like_sf"/>
</dbReference>
<dbReference type="SFLD" id="SFLDS00003">
    <property type="entry name" value="Haloacid_Dehalogenase"/>
    <property type="match status" value="1"/>
</dbReference>
<dbReference type="SUPFAM" id="SSF56784">
    <property type="entry name" value="HAD-like"/>
    <property type="match status" value="1"/>
</dbReference>
<dbReference type="OrthoDB" id="1065058at2759"/>
<dbReference type="CDD" id="cd02604">
    <property type="entry name" value="HAD_5NT"/>
    <property type="match status" value="1"/>
</dbReference>
<evidence type="ECO:0000313" key="2">
    <source>
        <dbReference type="Proteomes" id="UP000233551"/>
    </source>
</evidence>
<dbReference type="PANTHER" id="PTHR12725:SF72">
    <property type="entry name" value="HALOACID DEHALOGENASE-LIKE HYDROLASE"/>
    <property type="match status" value="1"/>
</dbReference>
<dbReference type="PANTHER" id="PTHR12725">
    <property type="entry name" value="HALOACID DEHALOGENASE-LIKE HYDROLASE"/>
    <property type="match status" value="1"/>
</dbReference>
<keyword evidence="2" id="KW-1185">Reference proteome</keyword>